<dbReference type="InterPro" id="IPR016040">
    <property type="entry name" value="NAD(P)-bd_dom"/>
</dbReference>
<protein>
    <submittedName>
        <fullName evidence="2">GDP-mannose 4,6-dehydratase</fullName>
        <ecNumber evidence="2">4.2.1.47</ecNumber>
    </submittedName>
</protein>
<keyword evidence="2" id="KW-0456">Lyase</keyword>
<evidence type="ECO:0000313" key="2">
    <source>
        <dbReference type="EMBL" id="UYP48035.1"/>
    </source>
</evidence>
<proteinExistence type="predicted"/>
<reference evidence="2" key="1">
    <citation type="submission" date="2022-09" db="EMBL/GenBank/DDBJ databases">
        <title>Actin cytoskeleton and complex cell architecture in an #Asgard archaeon.</title>
        <authorList>
            <person name="Ponce Toledo R.I."/>
            <person name="Schleper C."/>
            <person name="Rodrigues Oliveira T."/>
            <person name="Wollweber F."/>
            <person name="Xu J."/>
            <person name="Rittmann S."/>
            <person name="Klingl A."/>
            <person name="Pilhofer M."/>
        </authorList>
    </citation>
    <scope>NUCLEOTIDE SEQUENCE</scope>
    <source>
        <strain evidence="2">B-35</strain>
    </source>
</reference>
<dbReference type="Gene3D" id="3.90.25.10">
    <property type="entry name" value="UDP-galactose 4-epimerase, domain 1"/>
    <property type="match status" value="1"/>
</dbReference>
<dbReference type="Gene3D" id="3.40.50.720">
    <property type="entry name" value="NAD(P)-binding Rossmann-like Domain"/>
    <property type="match status" value="1"/>
</dbReference>
<sequence length="314" mass="35654">MKALITGSEGFVGPYLVSLLQRKDFIVYGTDLVNEQRSTVDYYYRLDITDPVQINETLSKILPDIVFHLAGFSSASKSFQFPDICHNVNVEGTRNLLDAIVQTQKEDIKIIVISSAEVYGDPQTIPISESHPISAKNPYGESRILQEELCLKYVKNYNLKINIARSFNHTGPNQTDTFVISSFAKQIVQIENKRLQSLKVGNLDAIRDFSDVRDVVNAYFELSQLRTYGGIYNICSGKGYSIKYLLQILIDNAKCEIDVKQDPNRMRPSEIKELIGDNSRIKSISSWTPKYNIEDTLLDILKNFRVKNSSSKNF</sequence>
<feature type="domain" description="NAD(P)-binding" evidence="1">
    <location>
        <begin position="4"/>
        <end position="297"/>
    </location>
</feature>
<name>A0ABY6HX93_9ARCH</name>
<dbReference type="Proteomes" id="UP001208689">
    <property type="component" value="Chromosome"/>
</dbReference>
<dbReference type="SUPFAM" id="SSF51735">
    <property type="entry name" value="NAD(P)-binding Rossmann-fold domains"/>
    <property type="match status" value="1"/>
</dbReference>
<dbReference type="EMBL" id="CP104013">
    <property type="protein sequence ID" value="UYP48035.1"/>
    <property type="molecule type" value="Genomic_DNA"/>
</dbReference>
<organism evidence="2 3">
    <name type="scientific">Candidatus Lokiarchaeum ossiferum</name>
    <dbReference type="NCBI Taxonomy" id="2951803"/>
    <lineage>
        <taxon>Archaea</taxon>
        <taxon>Promethearchaeati</taxon>
        <taxon>Promethearchaeota</taxon>
        <taxon>Promethearchaeia</taxon>
        <taxon>Promethearchaeales</taxon>
        <taxon>Promethearchaeaceae</taxon>
        <taxon>Candidatus Lokiarchaeum</taxon>
    </lineage>
</organism>
<gene>
    <name evidence="2" type="ORF">NEF87_004320</name>
</gene>
<dbReference type="GO" id="GO:0008446">
    <property type="term" value="F:GDP-mannose 4,6-dehydratase activity"/>
    <property type="evidence" value="ECO:0007669"/>
    <property type="project" value="UniProtKB-EC"/>
</dbReference>
<dbReference type="InterPro" id="IPR036291">
    <property type="entry name" value="NAD(P)-bd_dom_sf"/>
</dbReference>
<dbReference type="PANTHER" id="PTHR43000">
    <property type="entry name" value="DTDP-D-GLUCOSE 4,6-DEHYDRATASE-RELATED"/>
    <property type="match status" value="1"/>
</dbReference>
<keyword evidence="3" id="KW-1185">Reference proteome</keyword>
<evidence type="ECO:0000313" key="3">
    <source>
        <dbReference type="Proteomes" id="UP001208689"/>
    </source>
</evidence>
<accession>A0ABY6HX93</accession>
<evidence type="ECO:0000259" key="1">
    <source>
        <dbReference type="Pfam" id="PF16363"/>
    </source>
</evidence>
<dbReference type="Pfam" id="PF16363">
    <property type="entry name" value="GDP_Man_Dehyd"/>
    <property type="match status" value="1"/>
</dbReference>
<dbReference type="EC" id="4.2.1.47" evidence="2"/>